<evidence type="ECO:0000256" key="2">
    <source>
        <dbReference type="ARBA" id="ARBA00004961"/>
    </source>
</evidence>
<dbReference type="Pfam" id="PF01182">
    <property type="entry name" value="Glucosamine_iso"/>
    <property type="match status" value="1"/>
</dbReference>
<sequence>MAARHCFANEADLRREVCSLIAQKSSEAIKDHGFFTVGFSGGSLPKIVSPGLLSQKIDFSKWRVFFCDERYVPISDPDSNYQAVKQHFLDKASVGEVLIINPDIALDEAAKDYESRLKSWYSGNDLPSLDMLLLGMGPDGHTCSLFPAHALLEETSRLVAPISDSPKPPPCRITLTYPIINATKCAVFVSTGASKASVLQQVLEGDTAELLPAARVKPACGELHWFVDDAAASLLKKT</sequence>
<comment type="pathway">
    <text evidence="2 6">Carbohydrate degradation; pentose phosphate pathway; D-ribulose 5-phosphate from D-glucose 6-phosphate (oxidative stage): step 2/3.</text>
</comment>
<dbReference type="CDD" id="cd01400">
    <property type="entry name" value="6PGL"/>
    <property type="match status" value="1"/>
</dbReference>
<organism evidence="8 9">
    <name type="scientific">Pocillopora damicornis</name>
    <name type="common">Cauliflower coral</name>
    <name type="synonym">Millepora damicornis</name>
    <dbReference type="NCBI Taxonomy" id="46731"/>
    <lineage>
        <taxon>Eukaryota</taxon>
        <taxon>Metazoa</taxon>
        <taxon>Cnidaria</taxon>
        <taxon>Anthozoa</taxon>
        <taxon>Hexacorallia</taxon>
        <taxon>Scleractinia</taxon>
        <taxon>Astrocoeniina</taxon>
        <taxon>Pocilloporidae</taxon>
        <taxon>Pocillopora</taxon>
    </lineage>
</organism>
<protein>
    <recommendedName>
        <fullName evidence="4 6">6-phosphogluconolactonase</fullName>
        <shortName evidence="6">6PGL</shortName>
        <ecNumber evidence="4 6">3.1.1.31</ecNumber>
    </recommendedName>
</protein>
<dbReference type="InterPro" id="IPR037171">
    <property type="entry name" value="NagB/RpiA_transferase-like"/>
</dbReference>
<evidence type="ECO:0000256" key="1">
    <source>
        <dbReference type="ARBA" id="ARBA00000832"/>
    </source>
</evidence>
<dbReference type="InterPro" id="IPR006148">
    <property type="entry name" value="Glc/Gal-6P_isomerase"/>
</dbReference>
<dbReference type="EMBL" id="RCHS01003836">
    <property type="protein sequence ID" value="RMX39308.1"/>
    <property type="molecule type" value="Genomic_DNA"/>
</dbReference>
<dbReference type="GO" id="GO:0005975">
    <property type="term" value="P:carbohydrate metabolic process"/>
    <property type="evidence" value="ECO:0007669"/>
    <property type="project" value="UniProtKB-UniRule"/>
</dbReference>
<accession>A0A3M6TDA2</accession>
<evidence type="ECO:0000313" key="8">
    <source>
        <dbReference type="EMBL" id="RMX39308.1"/>
    </source>
</evidence>
<dbReference type="AlphaFoldDB" id="A0A3M6TDA2"/>
<name>A0A3M6TDA2_POCDA</name>
<dbReference type="NCBIfam" id="TIGR01198">
    <property type="entry name" value="pgl"/>
    <property type="match status" value="1"/>
</dbReference>
<keyword evidence="9" id="KW-1185">Reference proteome</keyword>
<gene>
    <name evidence="8" type="ORF">pdam_00017866</name>
</gene>
<dbReference type="SUPFAM" id="SSF100950">
    <property type="entry name" value="NagB/RpiA/CoA transferase-like"/>
    <property type="match status" value="1"/>
</dbReference>
<dbReference type="Proteomes" id="UP000275408">
    <property type="component" value="Unassembled WGS sequence"/>
</dbReference>
<dbReference type="OMA" id="YQLFEFE"/>
<dbReference type="GO" id="GO:0006098">
    <property type="term" value="P:pentose-phosphate shunt"/>
    <property type="evidence" value="ECO:0007669"/>
    <property type="project" value="UniProtKB-UniPathway"/>
</dbReference>
<comment type="function">
    <text evidence="6">Hydrolysis of 6-phosphogluconolactone to 6-phosphogluconate.</text>
</comment>
<dbReference type="InterPro" id="IPR005900">
    <property type="entry name" value="6-phosphogluconolactonase_DevB"/>
</dbReference>
<dbReference type="Gene3D" id="3.40.50.1360">
    <property type="match status" value="1"/>
</dbReference>
<reference evidence="8 9" key="1">
    <citation type="journal article" date="2018" name="Sci. Rep.">
        <title>Comparative analysis of the Pocillopora damicornis genome highlights role of immune system in coral evolution.</title>
        <authorList>
            <person name="Cunning R."/>
            <person name="Bay R.A."/>
            <person name="Gillette P."/>
            <person name="Baker A.C."/>
            <person name="Traylor-Knowles N."/>
        </authorList>
    </citation>
    <scope>NUCLEOTIDE SEQUENCE [LARGE SCALE GENOMIC DNA]</scope>
    <source>
        <strain evidence="8">RSMAS</strain>
        <tissue evidence="8">Whole animal</tissue>
    </source>
</reference>
<dbReference type="GO" id="GO:0017057">
    <property type="term" value="F:6-phosphogluconolactonase activity"/>
    <property type="evidence" value="ECO:0007669"/>
    <property type="project" value="UniProtKB-UniRule"/>
</dbReference>
<dbReference type="OrthoDB" id="432544at2759"/>
<dbReference type="UniPathway" id="UPA00115">
    <property type="reaction ID" value="UER00409"/>
</dbReference>
<evidence type="ECO:0000313" key="9">
    <source>
        <dbReference type="Proteomes" id="UP000275408"/>
    </source>
</evidence>
<dbReference type="PANTHER" id="PTHR11054:SF0">
    <property type="entry name" value="6-PHOSPHOGLUCONOLACTONASE"/>
    <property type="match status" value="1"/>
</dbReference>
<feature type="domain" description="Glucosamine/galactosamine-6-phosphate isomerase" evidence="7">
    <location>
        <begin position="9"/>
        <end position="225"/>
    </location>
</feature>
<evidence type="ECO:0000256" key="5">
    <source>
        <dbReference type="ARBA" id="ARBA00022801"/>
    </source>
</evidence>
<comment type="catalytic activity">
    <reaction evidence="1 6">
        <text>6-phospho-D-glucono-1,5-lactone + H2O = 6-phospho-D-gluconate + H(+)</text>
        <dbReference type="Rhea" id="RHEA:12556"/>
        <dbReference type="ChEBI" id="CHEBI:15377"/>
        <dbReference type="ChEBI" id="CHEBI:15378"/>
        <dbReference type="ChEBI" id="CHEBI:57955"/>
        <dbReference type="ChEBI" id="CHEBI:58759"/>
        <dbReference type="EC" id="3.1.1.31"/>
    </reaction>
</comment>
<dbReference type="PANTHER" id="PTHR11054">
    <property type="entry name" value="6-PHOSPHOGLUCONOLACTONASE"/>
    <property type="match status" value="1"/>
</dbReference>
<comment type="caution">
    <text evidence="8">The sequence shown here is derived from an EMBL/GenBank/DDBJ whole genome shotgun (WGS) entry which is preliminary data.</text>
</comment>
<evidence type="ECO:0000256" key="3">
    <source>
        <dbReference type="ARBA" id="ARBA00010662"/>
    </source>
</evidence>
<dbReference type="EC" id="3.1.1.31" evidence="4 6"/>
<dbReference type="InterPro" id="IPR039104">
    <property type="entry name" value="6PGL"/>
</dbReference>
<evidence type="ECO:0000256" key="4">
    <source>
        <dbReference type="ARBA" id="ARBA00013198"/>
    </source>
</evidence>
<dbReference type="FunFam" id="3.40.50.1360:FF:000005">
    <property type="entry name" value="6-phosphogluconolactonase"/>
    <property type="match status" value="1"/>
</dbReference>
<dbReference type="STRING" id="46731.A0A3M6TDA2"/>
<comment type="similarity">
    <text evidence="3 6">Belongs to the glucosamine/galactosamine-6-phosphate isomerase family. 6-phosphogluconolactonase subfamily.</text>
</comment>
<keyword evidence="5 6" id="KW-0378">Hydrolase</keyword>
<evidence type="ECO:0000256" key="6">
    <source>
        <dbReference type="RuleBase" id="RU365095"/>
    </source>
</evidence>
<proteinExistence type="inferred from homology"/>
<evidence type="ECO:0000259" key="7">
    <source>
        <dbReference type="Pfam" id="PF01182"/>
    </source>
</evidence>